<feature type="compositionally biased region" description="Basic residues" evidence="10">
    <location>
        <begin position="467"/>
        <end position="476"/>
    </location>
</feature>
<evidence type="ECO:0000313" key="12">
    <source>
        <dbReference type="EMBL" id="KAG5282828.1"/>
    </source>
</evidence>
<dbReference type="Pfam" id="PF00069">
    <property type="entry name" value="Pkinase"/>
    <property type="match status" value="1"/>
</dbReference>
<keyword evidence="7" id="KW-0067">ATP-binding</keyword>
<dbReference type="CDD" id="cd08215">
    <property type="entry name" value="STKc_Nek"/>
    <property type="match status" value="1"/>
</dbReference>
<gene>
    <name evidence="12" type="ORF">AALO_G00035070</name>
</gene>
<dbReference type="Gene3D" id="1.10.510.10">
    <property type="entry name" value="Transferase(Phosphotransferase) domain 1"/>
    <property type="match status" value="1"/>
</dbReference>
<feature type="region of interest" description="Disordered" evidence="10">
    <location>
        <begin position="465"/>
        <end position="524"/>
    </location>
</feature>
<feature type="compositionally biased region" description="Acidic residues" evidence="10">
    <location>
        <begin position="606"/>
        <end position="655"/>
    </location>
</feature>
<evidence type="ECO:0000256" key="1">
    <source>
        <dbReference type="ARBA" id="ARBA00010886"/>
    </source>
</evidence>
<dbReference type="SMART" id="SM00220">
    <property type="entry name" value="S_TKc"/>
    <property type="match status" value="1"/>
</dbReference>
<protein>
    <recommendedName>
        <fullName evidence="2">non-specific serine/threonine protein kinase</fullName>
        <ecNumber evidence="2">2.7.11.1</ecNumber>
    </recommendedName>
</protein>
<sequence>MSAREREASQKEVVLLSQMKHPNIVSFIASYQERGCLYIVMEYCDGGDLMKRIHMQKGQLFSEEQIMHWFVQICLGLKHIHDRKVLHRDIKAQNIFLAQGGLKVKLGDFGIARRLSNTLELARTCVGTPYYLSPEICNNKPYNNKTDIWSLGCVLYELCTLKHPFEACSLRQLVVCICRGRYVPVPAHYSPGLRQLIGQLFKVPPRERPSINSLLKLPVLQSRIKLHLSTEVLHEEFSHTVLHNQKQTGPRHPQQPEPQPRAPERPRPQAQPGPPVRSPRAESRGAHRMVRAGDYYGQYHAQLDALLQAPPPSHHALLQAPPPSHHPLRQDHHGNGPNIPEPYHMVAAAREEYLKRREEANQYKLRAEKHLGLRPSTADDNRPVVAPPPQQLPAHRRPQQDYLMQLQMIRQQYQDEIREFRRRAAAEKKPQVRPDTYTVECRREPAASKTRTPALDVEGALREIQHHRQKRSHKKGIKFEIFLNDETEDHPGEREEEDRREMKERQRDGEKEMKERSDREREEVDPLNQTLMFHAGQNLRQKICDLTTCSSNTTDELLEGEEECVFERRHWRDGPPHTLLQALAHAPLTHSSTLGSDCTMRVGDRAEEEDERGGEEEEEEGVWEEDEDDLDEDRLEPTTDDDDDDDDTNFEESEDELHMEVAESMMNLFTPDDGQSEGEREGEEDGGRREEREEGPDFHRPSPGPEAPTGQQQAGEPQALGLCS</sequence>
<reference evidence="12" key="1">
    <citation type="submission" date="2020-10" db="EMBL/GenBank/DDBJ databases">
        <title>Chromosome-scale genome assembly of the Allis shad, Alosa alosa.</title>
        <authorList>
            <person name="Margot Z."/>
            <person name="Christophe K."/>
            <person name="Cabau C."/>
            <person name="Louis A."/>
            <person name="Berthelot C."/>
            <person name="Parey E."/>
            <person name="Roest Crollius H."/>
            <person name="Montfort J."/>
            <person name="Robinson-Rechavi M."/>
            <person name="Bucao C."/>
            <person name="Bouchez O."/>
            <person name="Gislard M."/>
            <person name="Lluch J."/>
            <person name="Milhes M."/>
            <person name="Lampietro C."/>
            <person name="Lopez Roques C."/>
            <person name="Donnadieu C."/>
            <person name="Braasch I."/>
            <person name="Desvignes T."/>
            <person name="Postlethwait J."/>
            <person name="Bobe J."/>
            <person name="Guiguen Y."/>
        </authorList>
    </citation>
    <scope>NUCLEOTIDE SEQUENCE</scope>
    <source>
        <strain evidence="12">M-15738</strain>
        <tissue evidence="12">Blood</tissue>
    </source>
</reference>
<evidence type="ECO:0000256" key="9">
    <source>
        <dbReference type="ARBA" id="ARBA00048679"/>
    </source>
</evidence>
<dbReference type="InterPro" id="IPR000719">
    <property type="entry name" value="Prot_kinase_dom"/>
</dbReference>
<dbReference type="InterPro" id="IPR008271">
    <property type="entry name" value="Ser/Thr_kinase_AS"/>
</dbReference>
<dbReference type="Proteomes" id="UP000823561">
    <property type="component" value="Chromosome 3"/>
</dbReference>
<keyword evidence="4" id="KW-0808">Transferase</keyword>
<feature type="region of interest" description="Disordered" evidence="10">
    <location>
        <begin position="242"/>
        <end position="285"/>
    </location>
</feature>
<feature type="compositionally biased region" description="Basic and acidic residues" evidence="10">
    <location>
        <begin position="489"/>
        <end position="524"/>
    </location>
</feature>
<evidence type="ECO:0000256" key="10">
    <source>
        <dbReference type="SAM" id="MobiDB-lite"/>
    </source>
</evidence>
<dbReference type="EC" id="2.7.11.1" evidence="2"/>
<dbReference type="EMBL" id="JADWDJ010000003">
    <property type="protein sequence ID" value="KAG5282828.1"/>
    <property type="molecule type" value="Genomic_DNA"/>
</dbReference>
<evidence type="ECO:0000256" key="4">
    <source>
        <dbReference type="ARBA" id="ARBA00022679"/>
    </source>
</evidence>
<evidence type="ECO:0000259" key="11">
    <source>
        <dbReference type="PROSITE" id="PS50011"/>
    </source>
</evidence>
<keyword evidence="13" id="KW-1185">Reference proteome</keyword>
<feature type="compositionally biased region" description="Acidic residues" evidence="10">
    <location>
        <begin position="674"/>
        <end position="684"/>
    </location>
</feature>
<dbReference type="GO" id="GO:0005524">
    <property type="term" value="F:ATP binding"/>
    <property type="evidence" value="ECO:0007669"/>
    <property type="project" value="UniProtKB-KW"/>
</dbReference>
<evidence type="ECO:0000256" key="3">
    <source>
        <dbReference type="ARBA" id="ARBA00022527"/>
    </source>
</evidence>
<keyword evidence="3" id="KW-0723">Serine/threonine-protein kinase</keyword>
<dbReference type="PROSITE" id="PS00108">
    <property type="entry name" value="PROTEIN_KINASE_ST"/>
    <property type="match status" value="1"/>
</dbReference>
<dbReference type="GO" id="GO:0004674">
    <property type="term" value="F:protein serine/threonine kinase activity"/>
    <property type="evidence" value="ECO:0007669"/>
    <property type="project" value="UniProtKB-KW"/>
</dbReference>
<dbReference type="InterPro" id="IPR051131">
    <property type="entry name" value="NEK_Ser/Thr_kinase_NIMA"/>
</dbReference>
<comment type="catalytic activity">
    <reaction evidence="9">
        <text>L-seryl-[protein] + ATP = O-phospho-L-seryl-[protein] + ADP + H(+)</text>
        <dbReference type="Rhea" id="RHEA:17989"/>
        <dbReference type="Rhea" id="RHEA-COMP:9863"/>
        <dbReference type="Rhea" id="RHEA-COMP:11604"/>
        <dbReference type="ChEBI" id="CHEBI:15378"/>
        <dbReference type="ChEBI" id="CHEBI:29999"/>
        <dbReference type="ChEBI" id="CHEBI:30616"/>
        <dbReference type="ChEBI" id="CHEBI:83421"/>
        <dbReference type="ChEBI" id="CHEBI:456216"/>
        <dbReference type="EC" id="2.7.11.1"/>
    </reaction>
</comment>
<evidence type="ECO:0000256" key="6">
    <source>
        <dbReference type="ARBA" id="ARBA00022777"/>
    </source>
</evidence>
<feature type="region of interest" description="Disordered" evidence="10">
    <location>
        <begin position="312"/>
        <end position="339"/>
    </location>
</feature>
<feature type="domain" description="Protein kinase" evidence="11">
    <location>
        <begin position="1"/>
        <end position="220"/>
    </location>
</feature>
<evidence type="ECO:0000313" key="13">
    <source>
        <dbReference type="Proteomes" id="UP000823561"/>
    </source>
</evidence>
<keyword evidence="5" id="KW-0547">Nucleotide-binding</keyword>
<comment type="catalytic activity">
    <reaction evidence="8">
        <text>L-threonyl-[protein] + ATP = O-phospho-L-threonyl-[protein] + ADP + H(+)</text>
        <dbReference type="Rhea" id="RHEA:46608"/>
        <dbReference type="Rhea" id="RHEA-COMP:11060"/>
        <dbReference type="Rhea" id="RHEA-COMP:11605"/>
        <dbReference type="ChEBI" id="CHEBI:15378"/>
        <dbReference type="ChEBI" id="CHEBI:30013"/>
        <dbReference type="ChEBI" id="CHEBI:30616"/>
        <dbReference type="ChEBI" id="CHEBI:61977"/>
        <dbReference type="ChEBI" id="CHEBI:456216"/>
        <dbReference type="EC" id="2.7.11.1"/>
    </reaction>
</comment>
<comment type="similarity">
    <text evidence="1">Belongs to the protein kinase superfamily. NEK Ser/Thr protein kinase family. NIMA subfamily.</text>
</comment>
<comment type="caution">
    <text evidence="12">The sequence shown here is derived from an EMBL/GenBank/DDBJ whole genome shotgun (WGS) entry which is preliminary data.</text>
</comment>
<dbReference type="PANTHER" id="PTHR44899">
    <property type="entry name" value="CAMK FAMILY PROTEIN KINASE"/>
    <property type="match status" value="1"/>
</dbReference>
<name>A0AAV6H678_9TELE</name>
<dbReference type="PROSITE" id="PS50011">
    <property type="entry name" value="PROTEIN_KINASE_DOM"/>
    <property type="match status" value="1"/>
</dbReference>
<evidence type="ECO:0000256" key="5">
    <source>
        <dbReference type="ARBA" id="ARBA00022741"/>
    </source>
</evidence>
<feature type="compositionally biased region" description="Basic and acidic residues" evidence="10">
    <location>
        <begin position="685"/>
        <end position="700"/>
    </location>
</feature>
<dbReference type="InterPro" id="IPR011009">
    <property type="entry name" value="Kinase-like_dom_sf"/>
</dbReference>
<organism evidence="12 13">
    <name type="scientific">Alosa alosa</name>
    <name type="common">allis shad</name>
    <dbReference type="NCBI Taxonomy" id="278164"/>
    <lineage>
        <taxon>Eukaryota</taxon>
        <taxon>Metazoa</taxon>
        <taxon>Chordata</taxon>
        <taxon>Craniata</taxon>
        <taxon>Vertebrata</taxon>
        <taxon>Euteleostomi</taxon>
        <taxon>Actinopterygii</taxon>
        <taxon>Neopterygii</taxon>
        <taxon>Teleostei</taxon>
        <taxon>Clupei</taxon>
        <taxon>Clupeiformes</taxon>
        <taxon>Clupeoidei</taxon>
        <taxon>Clupeidae</taxon>
        <taxon>Alosa</taxon>
    </lineage>
</organism>
<dbReference type="PANTHER" id="PTHR44899:SF1">
    <property type="entry name" value="SERINE_THREONINE-PROTEIN KINASE NEK5"/>
    <property type="match status" value="1"/>
</dbReference>
<feature type="region of interest" description="Disordered" evidence="10">
    <location>
        <begin position="590"/>
        <end position="724"/>
    </location>
</feature>
<accession>A0AAV6H678</accession>
<dbReference type="AlphaFoldDB" id="A0AAV6H678"/>
<dbReference type="SUPFAM" id="SSF56112">
    <property type="entry name" value="Protein kinase-like (PK-like)"/>
    <property type="match status" value="1"/>
</dbReference>
<proteinExistence type="inferred from homology"/>
<evidence type="ECO:0000256" key="8">
    <source>
        <dbReference type="ARBA" id="ARBA00047899"/>
    </source>
</evidence>
<feature type="region of interest" description="Disordered" evidence="10">
    <location>
        <begin position="374"/>
        <end position="396"/>
    </location>
</feature>
<keyword evidence="6" id="KW-0418">Kinase</keyword>
<evidence type="ECO:0000256" key="2">
    <source>
        <dbReference type="ARBA" id="ARBA00012513"/>
    </source>
</evidence>
<dbReference type="FunFam" id="1.10.510.10:FF:000172">
    <property type="entry name" value="serine/threonine-protein kinase Nek1 isoform X1"/>
    <property type="match status" value="1"/>
</dbReference>
<evidence type="ECO:0000256" key="7">
    <source>
        <dbReference type="ARBA" id="ARBA00022840"/>
    </source>
</evidence>